<dbReference type="PANTHER" id="PTHR11055:SF16">
    <property type="entry name" value="BIFUNCTIONAL 3'-PHOSPHOADENOSINE 5'-PHOSPHOSULFATE SYNTHASE 2"/>
    <property type="match status" value="1"/>
</dbReference>
<dbReference type="Gene3D" id="3.10.400.10">
    <property type="entry name" value="Sulfate adenylyltransferase"/>
    <property type="match status" value="1"/>
</dbReference>
<evidence type="ECO:0000256" key="3">
    <source>
        <dbReference type="ARBA" id="ARBA00009290"/>
    </source>
</evidence>
<feature type="region of interest" description="Disordered" evidence="10">
    <location>
        <begin position="127"/>
        <end position="152"/>
    </location>
</feature>
<keyword evidence="9" id="KW-0511">Multifunctional enzyme</keyword>
<evidence type="ECO:0000259" key="13">
    <source>
        <dbReference type="Pfam" id="PF14306"/>
    </source>
</evidence>
<dbReference type="Gene3D" id="3.40.50.620">
    <property type="entry name" value="HUPs"/>
    <property type="match status" value="1"/>
</dbReference>
<keyword evidence="7" id="KW-0418">Kinase</keyword>
<name>A0A3P9KFV1_ORYLA</name>
<evidence type="ECO:0000256" key="5">
    <source>
        <dbReference type="ARBA" id="ARBA00022695"/>
    </source>
</evidence>
<dbReference type="HAMAP" id="MF_00065">
    <property type="entry name" value="Adenylyl_sulf_kinase"/>
    <property type="match status" value="1"/>
</dbReference>
<dbReference type="InterPro" id="IPR002650">
    <property type="entry name" value="Sulphate_adenylyltransferase"/>
</dbReference>
<keyword evidence="8" id="KW-0067">ATP-binding</keyword>
<comment type="similarity">
    <text evidence="2">In the N-terminal section; belongs to the APS kinase family.</text>
</comment>
<dbReference type="FunFam" id="3.40.50.300:FF:000212">
    <property type="entry name" value="Adenylyl-sulfate kinase"/>
    <property type="match status" value="1"/>
</dbReference>
<reference evidence="14" key="3">
    <citation type="submission" date="2025-08" db="UniProtKB">
        <authorList>
            <consortium name="Ensembl"/>
        </authorList>
    </citation>
    <scope>IDENTIFICATION</scope>
    <source>
        <strain evidence="14">HNI</strain>
    </source>
</reference>
<dbReference type="SUPFAM" id="SSF52540">
    <property type="entry name" value="P-loop containing nucleoside triphosphate hydrolases"/>
    <property type="match status" value="1"/>
</dbReference>
<evidence type="ECO:0000256" key="9">
    <source>
        <dbReference type="ARBA" id="ARBA00023268"/>
    </source>
</evidence>
<dbReference type="InterPro" id="IPR059117">
    <property type="entry name" value="APS_kinase_dom"/>
</dbReference>
<dbReference type="Ensembl" id="ENSORLT00020003264.1">
    <property type="protein sequence ID" value="ENSORLP00020007223.1"/>
    <property type="gene ID" value="ENSORLG00020008114.1"/>
</dbReference>
<dbReference type="InterPro" id="IPR024951">
    <property type="entry name" value="Sulfurylase_cat_dom"/>
</dbReference>
<proteinExistence type="inferred from homology"/>
<reference evidence="14 15" key="2">
    <citation type="submission" date="2017-04" db="EMBL/GenBank/DDBJ databases">
        <title>CpG methylation of centromeres and impact of large insertions on vertebrate speciation.</title>
        <authorList>
            <person name="Ichikawa K."/>
            <person name="Yoshimura J."/>
            <person name="Morishita S."/>
        </authorList>
    </citation>
    <scope>NUCLEOTIDE SEQUENCE</scope>
    <source>
        <strain evidence="14 15">HNI</strain>
    </source>
</reference>
<dbReference type="GO" id="GO:0000103">
    <property type="term" value="P:sulfate assimilation"/>
    <property type="evidence" value="ECO:0007669"/>
    <property type="project" value="UniProtKB-UniPathway"/>
</dbReference>
<dbReference type="NCBIfam" id="TIGR00455">
    <property type="entry name" value="apsK"/>
    <property type="match status" value="1"/>
</dbReference>
<dbReference type="FunFam" id="3.10.400.10:FF:000001">
    <property type="entry name" value="bifunctional 3'-phosphoadenosine 5'-phosphosulfate synthase 1"/>
    <property type="match status" value="1"/>
</dbReference>
<dbReference type="Proteomes" id="UP000265180">
    <property type="component" value="Chromosome 15"/>
</dbReference>
<evidence type="ECO:0000256" key="8">
    <source>
        <dbReference type="ARBA" id="ARBA00022840"/>
    </source>
</evidence>
<dbReference type="Pfam" id="PF01747">
    <property type="entry name" value="ATP-sulfurylase"/>
    <property type="match status" value="1"/>
</dbReference>
<dbReference type="InterPro" id="IPR027417">
    <property type="entry name" value="P-loop_NTPase"/>
</dbReference>
<dbReference type="FunFam" id="3.40.50.620:FF:000006">
    <property type="entry name" value="bifunctional 3'-phosphoadenosine 5'-phosphosulfate synthase 1"/>
    <property type="match status" value="1"/>
</dbReference>
<feature type="compositionally biased region" description="Polar residues" evidence="10">
    <location>
        <begin position="138"/>
        <end position="152"/>
    </location>
</feature>
<dbReference type="SUPFAM" id="SSF88697">
    <property type="entry name" value="PUA domain-like"/>
    <property type="match status" value="1"/>
</dbReference>
<dbReference type="PANTHER" id="PTHR11055">
    <property type="entry name" value="BIFUNCTIONAL 3'-PHOSPHOADENOSINE 5'-PHOSPHOSULFATE SYNTHASE"/>
    <property type="match status" value="1"/>
</dbReference>
<reference key="1">
    <citation type="journal article" date="2007" name="Nature">
        <title>The medaka draft genome and insights into vertebrate genome evolution.</title>
        <authorList>
            <person name="Kasahara M."/>
            <person name="Naruse K."/>
            <person name="Sasaki S."/>
            <person name="Nakatani Y."/>
            <person name="Qu W."/>
            <person name="Ahsan B."/>
            <person name="Yamada T."/>
            <person name="Nagayasu Y."/>
            <person name="Doi K."/>
            <person name="Kasai Y."/>
            <person name="Jindo T."/>
            <person name="Kobayashi D."/>
            <person name="Shimada A."/>
            <person name="Toyoda A."/>
            <person name="Kuroki Y."/>
            <person name="Fujiyama A."/>
            <person name="Sasaki T."/>
            <person name="Shimizu A."/>
            <person name="Asakawa S."/>
            <person name="Shimizu N."/>
            <person name="Hashimoto S."/>
            <person name="Yang J."/>
            <person name="Lee Y."/>
            <person name="Matsushima K."/>
            <person name="Sugano S."/>
            <person name="Sakaizumi M."/>
            <person name="Narita T."/>
            <person name="Ohishi K."/>
            <person name="Haga S."/>
            <person name="Ohta F."/>
            <person name="Nomoto H."/>
            <person name="Nogata K."/>
            <person name="Morishita T."/>
            <person name="Endo T."/>
            <person name="Shin-I T."/>
            <person name="Takeda H."/>
            <person name="Morishita S."/>
            <person name="Kohara Y."/>
        </authorList>
    </citation>
    <scope>NUCLEOTIDE SEQUENCE [LARGE SCALE GENOMIC DNA]</scope>
    <source>
        <strain>Hd-rR</strain>
    </source>
</reference>
<evidence type="ECO:0000256" key="1">
    <source>
        <dbReference type="ARBA" id="ARBA00005050"/>
    </source>
</evidence>
<evidence type="ECO:0000259" key="11">
    <source>
        <dbReference type="Pfam" id="PF01583"/>
    </source>
</evidence>
<comment type="pathway">
    <text evidence="1">Sulfur metabolism; sulfate assimilation.</text>
</comment>
<evidence type="ECO:0000256" key="10">
    <source>
        <dbReference type="SAM" id="MobiDB-lite"/>
    </source>
</evidence>
<reference evidence="14" key="4">
    <citation type="submission" date="2025-09" db="UniProtKB">
        <authorList>
            <consortium name="Ensembl"/>
        </authorList>
    </citation>
    <scope>IDENTIFICATION</scope>
    <source>
        <strain evidence="14">HNI</strain>
    </source>
</reference>
<dbReference type="NCBIfam" id="TIGR00339">
    <property type="entry name" value="sopT"/>
    <property type="match status" value="1"/>
</dbReference>
<dbReference type="UniPathway" id="UPA00097"/>
<dbReference type="Gene3D" id="3.40.50.300">
    <property type="entry name" value="P-loop containing nucleotide triphosphate hydrolases"/>
    <property type="match status" value="1"/>
</dbReference>
<dbReference type="InterPro" id="IPR014729">
    <property type="entry name" value="Rossmann-like_a/b/a_fold"/>
</dbReference>
<dbReference type="GO" id="GO:0050428">
    <property type="term" value="P:3'-phosphoadenosine 5'-phosphosulfate biosynthetic process"/>
    <property type="evidence" value="ECO:0007669"/>
    <property type="project" value="UniProtKB-ARBA"/>
</dbReference>
<sequence>MLISFSNGDVKKRGRKVEENADSESQLPLVCAGRPHCGLDLSHRCLCTLTPVRVPQHRARLGSPSRLGIGSYTTNYVNVFARRTKREDPGKGQSNATCLESPFKNLKSPRSPCKTFRCQQFQGAHSTGLPVRRAPSPVSRSVNPALTPSNMSGVKKLRTDLNRATNVVYQAHHVSRSKRGQVVGTRGGFRGCTIWLTGLSGAGKTTISFALEEYLVSHAIPCYSLDGDNIRHGLNKNLGFSSEDREENIRRVAEVAKLFADAGLVCITSFISPFAQDRSEARRIHQSSGLPFFEVFVHATLEVCESRDVKGLYKKARAGEIKGFTGIDSNYERPEAPELVLKTGELSVNECLQQILELLREQNIVPGEIMEEVNELFVPENKLSLAVADANSLPTISITKLDLQWVQVLAEGWASPLKGFMREREFLQVMHFGNLLDGGAINMSIPIVLPVTMETKQELDGHAAVALEYQGSRVAILRNPEFYEHRKEERCARQWGTTCPQHPYIKMVMEGGDWLVGGDLEVLERIKWNDGLDHYRLTPKELKQKFKDMGSDAIFAFQLRNPVHNGHALLMQDTKRRLLERGYKNPVLLLHPLGGWTKDDDVPLEWRMKQHAAVLEEGVLDPANTIVAIFPSPMMYAGPTEVQWHCRARMIAGANFYIVGRDPAGMPHPETKKDLYEPTHGGKVLTMAPGLTSVEIIPFRVAAYNKAKKAMDFYSPERNAEFEFISGTKMRNLARSGENPPDGFMAPKAWKVLVEYYTSLQKNK</sequence>
<dbReference type="Pfam" id="PF14306">
    <property type="entry name" value="PUA_2"/>
    <property type="match status" value="1"/>
</dbReference>
<feature type="domain" description="Sulphate adenylyltransferase catalytic" evidence="12">
    <location>
        <begin position="534"/>
        <end position="756"/>
    </location>
</feature>
<accession>A0A3P9KFV1</accession>
<evidence type="ECO:0000256" key="6">
    <source>
        <dbReference type="ARBA" id="ARBA00022741"/>
    </source>
</evidence>
<evidence type="ECO:0000313" key="15">
    <source>
        <dbReference type="Proteomes" id="UP000265180"/>
    </source>
</evidence>
<dbReference type="Pfam" id="PF01583">
    <property type="entry name" value="APS_kinase"/>
    <property type="match status" value="1"/>
</dbReference>
<dbReference type="InterPro" id="IPR015947">
    <property type="entry name" value="PUA-like_sf"/>
</dbReference>
<evidence type="ECO:0000256" key="2">
    <source>
        <dbReference type="ARBA" id="ARBA00007268"/>
    </source>
</evidence>
<dbReference type="SUPFAM" id="SSF52374">
    <property type="entry name" value="Nucleotidylyl transferase"/>
    <property type="match status" value="1"/>
</dbReference>
<feature type="domain" description="APS kinase" evidence="11">
    <location>
        <begin position="190"/>
        <end position="342"/>
    </location>
</feature>
<dbReference type="NCBIfam" id="NF003013">
    <property type="entry name" value="PRK03846.1"/>
    <property type="match status" value="1"/>
</dbReference>
<evidence type="ECO:0000256" key="7">
    <source>
        <dbReference type="ARBA" id="ARBA00022777"/>
    </source>
</evidence>
<keyword evidence="4" id="KW-0808">Transferase</keyword>
<evidence type="ECO:0000256" key="4">
    <source>
        <dbReference type="ARBA" id="ARBA00022679"/>
    </source>
</evidence>
<keyword evidence="5" id="KW-0548">Nucleotidyltransferase</keyword>
<dbReference type="InterPro" id="IPR025980">
    <property type="entry name" value="ATP-Sase_PUA-like_dom"/>
</dbReference>
<organism evidence="14 15">
    <name type="scientific">Oryzias latipes</name>
    <name type="common">Japanese rice fish</name>
    <name type="synonym">Japanese killifish</name>
    <dbReference type="NCBI Taxonomy" id="8090"/>
    <lineage>
        <taxon>Eukaryota</taxon>
        <taxon>Metazoa</taxon>
        <taxon>Chordata</taxon>
        <taxon>Craniata</taxon>
        <taxon>Vertebrata</taxon>
        <taxon>Euteleostomi</taxon>
        <taxon>Actinopterygii</taxon>
        <taxon>Neopterygii</taxon>
        <taxon>Teleostei</taxon>
        <taxon>Neoteleostei</taxon>
        <taxon>Acanthomorphata</taxon>
        <taxon>Ovalentaria</taxon>
        <taxon>Atherinomorphae</taxon>
        <taxon>Beloniformes</taxon>
        <taxon>Adrianichthyidae</taxon>
        <taxon>Oryziinae</taxon>
        <taxon>Oryzias</taxon>
    </lineage>
</organism>
<evidence type="ECO:0000259" key="12">
    <source>
        <dbReference type="Pfam" id="PF01747"/>
    </source>
</evidence>
<dbReference type="GO" id="GO:0005524">
    <property type="term" value="F:ATP binding"/>
    <property type="evidence" value="ECO:0007669"/>
    <property type="project" value="UniProtKB-KW"/>
</dbReference>
<keyword evidence="6" id="KW-0547">Nucleotide-binding</keyword>
<feature type="domain" description="ATP-sulfurylase PUA-like" evidence="13">
    <location>
        <begin position="372"/>
        <end position="525"/>
    </location>
</feature>
<dbReference type="CDD" id="cd00517">
    <property type="entry name" value="ATPS"/>
    <property type="match status" value="1"/>
</dbReference>
<dbReference type="CDD" id="cd02027">
    <property type="entry name" value="APSK"/>
    <property type="match status" value="1"/>
</dbReference>
<evidence type="ECO:0000313" key="14">
    <source>
        <dbReference type="Ensembl" id="ENSORLP00020007223.1"/>
    </source>
</evidence>
<protein>
    <submittedName>
        <fullName evidence="14">3'-phosphoadenosine 5'-phosphosulfate synthase 2a</fullName>
    </submittedName>
</protein>
<dbReference type="GO" id="GO:0004020">
    <property type="term" value="F:adenylylsulfate kinase activity"/>
    <property type="evidence" value="ECO:0007669"/>
    <property type="project" value="InterPro"/>
</dbReference>
<dbReference type="InterPro" id="IPR002891">
    <property type="entry name" value="APS"/>
</dbReference>
<dbReference type="AlphaFoldDB" id="A0A3P9KFV1"/>
<dbReference type="GO" id="GO:0004781">
    <property type="term" value="F:sulfate adenylyltransferase (ATP) activity"/>
    <property type="evidence" value="ECO:0007669"/>
    <property type="project" value="InterPro"/>
</dbReference>
<comment type="similarity">
    <text evidence="3">In the C-terminal section; belongs to the sulfate adenylyltransferase family.</text>
</comment>